<keyword evidence="3" id="KW-1185">Reference proteome</keyword>
<proteinExistence type="predicted"/>
<dbReference type="RefSeq" id="WP_343854152.1">
    <property type="nucleotide sequence ID" value="NZ_BAAAFI010000046.1"/>
</dbReference>
<evidence type="ECO:0000313" key="3">
    <source>
        <dbReference type="Proteomes" id="UP001500469"/>
    </source>
</evidence>
<organism evidence="2 3">
    <name type="scientific">Algoriphagus jejuensis</name>
    <dbReference type="NCBI Taxonomy" id="419934"/>
    <lineage>
        <taxon>Bacteria</taxon>
        <taxon>Pseudomonadati</taxon>
        <taxon>Bacteroidota</taxon>
        <taxon>Cytophagia</taxon>
        <taxon>Cytophagales</taxon>
        <taxon>Cyclobacteriaceae</taxon>
        <taxon>Algoriphagus</taxon>
    </lineage>
</organism>
<comment type="caution">
    <text evidence="2">The sequence shown here is derived from an EMBL/GenBank/DDBJ whole genome shotgun (WGS) entry which is preliminary data.</text>
</comment>
<reference evidence="2 3" key="1">
    <citation type="journal article" date="2019" name="Int. J. Syst. Evol. Microbiol.">
        <title>The Global Catalogue of Microorganisms (GCM) 10K type strain sequencing project: providing services to taxonomists for standard genome sequencing and annotation.</title>
        <authorList>
            <consortium name="The Broad Institute Genomics Platform"/>
            <consortium name="The Broad Institute Genome Sequencing Center for Infectious Disease"/>
            <person name="Wu L."/>
            <person name="Ma J."/>
        </authorList>
    </citation>
    <scope>NUCLEOTIDE SEQUENCE [LARGE SCALE GENOMIC DNA]</scope>
    <source>
        <strain evidence="2 3">JCM 16112</strain>
    </source>
</reference>
<dbReference type="InterPro" id="IPR014922">
    <property type="entry name" value="YdhG-like"/>
</dbReference>
<evidence type="ECO:0000259" key="1">
    <source>
        <dbReference type="Pfam" id="PF08818"/>
    </source>
</evidence>
<gene>
    <name evidence="2" type="ORF">GCM10009119_36370</name>
</gene>
<evidence type="ECO:0000313" key="2">
    <source>
        <dbReference type="EMBL" id="GAA0880667.1"/>
    </source>
</evidence>
<dbReference type="EMBL" id="BAAAFI010000046">
    <property type="protein sequence ID" value="GAA0880667.1"/>
    <property type="molecule type" value="Genomic_DNA"/>
</dbReference>
<dbReference type="SUPFAM" id="SSF159888">
    <property type="entry name" value="YdhG-like"/>
    <property type="match status" value="1"/>
</dbReference>
<dbReference type="Pfam" id="PF08818">
    <property type="entry name" value="DUF1801"/>
    <property type="match status" value="1"/>
</dbReference>
<name>A0ABN1N431_9BACT</name>
<feature type="domain" description="YdhG-like" evidence="1">
    <location>
        <begin position="19"/>
        <end position="124"/>
    </location>
</feature>
<sequence length="126" mass="14694">MGPNPEVTHFLDALDHPLRTEIELLRSIILESDKGIRENIKWNGPNFIFAGTDRITMKIHPPKQIQLVFHRGAKKLEQPKERLIQDRFGLMDWRENDRAIVGFRTQAEITSNRDNLSVLIRAWIKA</sequence>
<protein>
    <recommendedName>
        <fullName evidence="1">YdhG-like domain-containing protein</fullName>
    </recommendedName>
</protein>
<dbReference type="Proteomes" id="UP001500469">
    <property type="component" value="Unassembled WGS sequence"/>
</dbReference>
<accession>A0ABN1N431</accession>